<proteinExistence type="predicted"/>
<dbReference type="AlphaFoldDB" id="A0A6M0QR40"/>
<protein>
    <recommendedName>
        <fullName evidence="4">DUF4164 family protein</fullName>
    </recommendedName>
</protein>
<dbReference type="RefSeq" id="WP_164623248.1">
    <property type="nucleotide sequence ID" value="NZ_JAAIVJ010000001.1"/>
</dbReference>
<evidence type="ECO:0000313" key="2">
    <source>
        <dbReference type="EMBL" id="NEY89244.1"/>
    </source>
</evidence>
<dbReference type="Proteomes" id="UP000477782">
    <property type="component" value="Unassembled WGS sequence"/>
</dbReference>
<keyword evidence="3" id="KW-1185">Reference proteome</keyword>
<evidence type="ECO:0000256" key="1">
    <source>
        <dbReference type="SAM" id="Coils"/>
    </source>
</evidence>
<reference evidence="2 3" key="1">
    <citation type="submission" date="2020-02" db="EMBL/GenBank/DDBJ databases">
        <authorList>
            <person name="Chen W.-M."/>
        </authorList>
    </citation>
    <scope>NUCLEOTIDE SEQUENCE [LARGE SCALE GENOMIC DNA]</scope>
    <source>
        <strain evidence="2 3">KMS-5</strain>
    </source>
</reference>
<comment type="caution">
    <text evidence="2">The sequence shown here is derived from an EMBL/GenBank/DDBJ whole genome shotgun (WGS) entry which is preliminary data.</text>
</comment>
<evidence type="ECO:0000313" key="3">
    <source>
        <dbReference type="Proteomes" id="UP000477782"/>
    </source>
</evidence>
<evidence type="ECO:0008006" key="4">
    <source>
        <dbReference type="Google" id="ProtNLM"/>
    </source>
</evidence>
<gene>
    <name evidence="2" type="ORF">G4Z14_02960</name>
</gene>
<keyword evidence="1" id="KW-0175">Coiled coil</keyword>
<name>A0A6M0QR40_9RHOB</name>
<accession>A0A6M0QR40</accession>
<dbReference type="EMBL" id="JAAIVJ010000001">
    <property type="protein sequence ID" value="NEY89244.1"/>
    <property type="molecule type" value="Genomic_DNA"/>
</dbReference>
<sequence length="143" mass="15222">MQDIVELERRITAAMERIGSGLDRFAGRASDSAGADELARLTEALDEERMANAQLNERVRVLREREIAGQGSAEAVEELQAQLAAQIDEIATLRRVLAEAGKEIAALRAARSAEAAELAEVVAALEPLVTEATTEATTGATHA</sequence>
<feature type="coiled-coil region" evidence="1">
    <location>
        <begin position="38"/>
        <end position="110"/>
    </location>
</feature>
<organism evidence="2 3">
    <name type="scientific">Tabrizicola oligotrophica</name>
    <dbReference type="NCBI Taxonomy" id="2710650"/>
    <lineage>
        <taxon>Bacteria</taxon>
        <taxon>Pseudomonadati</taxon>
        <taxon>Pseudomonadota</taxon>
        <taxon>Alphaproteobacteria</taxon>
        <taxon>Rhodobacterales</taxon>
        <taxon>Paracoccaceae</taxon>
        <taxon>Tabrizicola</taxon>
    </lineage>
</organism>